<feature type="region of interest" description="Disordered" evidence="1">
    <location>
        <begin position="141"/>
        <end position="188"/>
    </location>
</feature>
<comment type="caution">
    <text evidence="2">The sequence shown here is derived from an EMBL/GenBank/DDBJ whole genome shotgun (WGS) entry which is preliminary data.</text>
</comment>
<dbReference type="RefSeq" id="WP_184254264.1">
    <property type="nucleotide sequence ID" value="NZ_JACHIH010000002.1"/>
</dbReference>
<proteinExistence type="predicted"/>
<name>A0A7W7Z0W6_9BRAD</name>
<dbReference type="Proteomes" id="UP000542353">
    <property type="component" value="Unassembled WGS sequence"/>
</dbReference>
<reference evidence="2 3" key="1">
    <citation type="submission" date="2020-08" db="EMBL/GenBank/DDBJ databases">
        <title>Genomic Encyclopedia of Type Strains, Phase IV (KMG-IV): sequencing the most valuable type-strain genomes for metagenomic binning, comparative biology and taxonomic classification.</title>
        <authorList>
            <person name="Goeker M."/>
        </authorList>
    </citation>
    <scope>NUCLEOTIDE SEQUENCE [LARGE SCALE GENOMIC DNA]</scope>
    <source>
        <strain evidence="2 3">DSM 12706</strain>
    </source>
</reference>
<keyword evidence="3" id="KW-1185">Reference proteome</keyword>
<organism evidence="2 3">
    <name type="scientific">Rhodopseudomonas rhenobacensis</name>
    <dbReference type="NCBI Taxonomy" id="87461"/>
    <lineage>
        <taxon>Bacteria</taxon>
        <taxon>Pseudomonadati</taxon>
        <taxon>Pseudomonadota</taxon>
        <taxon>Alphaproteobacteria</taxon>
        <taxon>Hyphomicrobiales</taxon>
        <taxon>Nitrobacteraceae</taxon>
        <taxon>Rhodopseudomonas</taxon>
    </lineage>
</organism>
<dbReference type="AlphaFoldDB" id="A0A7W7Z0W6"/>
<accession>A0A7W7Z0W6</accession>
<protein>
    <submittedName>
        <fullName evidence="2">Uncharacterized protein</fullName>
    </submittedName>
</protein>
<feature type="compositionally biased region" description="Low complexity" evidence="1">
    <location>
        <begin position="163"/>
        <end position="173"/>
    </location>
</feature>
<sequence>MSMNYGIVRPSFWTGATGRALRQDVDAQVVAMYLMTSPHANIIGVFRCPVEFIKIETGRTIEGASKGLTKLCELDFCTVDPETETVWVHEMARYQIGDALKGGDKRIKHVARFFNEIENPHIKRAFFEKYGSAYHLQEPPISEPTASPFKGASKGDRSPIEATVTVTDTVTSVPSERAPVAPPDPEKELFDRGKQVLGKSAGGQIVKLKNAKGGNVALARAAIEQASTKQNPAEYIAAVIRGGVGPPAFGERQTNGFVAVMEERSREQQHGQSGFGSIIDVTPNQPSGSGGPGTRPQLLGRG</sequence>
<evidence type="ECO:0000313" key="3">
    <source>
        <dbReference type="Proteomes" id="UP000542353"/>
    </source>
</evidence>
<evidence type="ECO:0000313" key="2">
    <source>
        <dbReference type="EMBL" id="MBB5045941.1"/>
    </source>
</evidence>
<evidence type="ECO:0000256" key="1">
    <source>
        <dbReference type="SAM" id="MobiDB-lite"/>
    </source>
</evidence>
<feature type="region of interest" description="Disordered" evidence="1">
    <location>
        <begin position="263"/>
        <end position="302"/>
    </location>
</feature>
<dbReference type="EMBL" id="JACHIH010000002">
    <property type="protein sequence ID" value="MBB5045941.1"/>
    <property type="molecule type" value="Genomic_DNA"/>
</dbReference>
<gene>
    <name evidence="2" type="ORF">HNR60_000676</name>
</gene>